<dbReference type="Gene3D" id="3.30.70.330">
    <property type="match status" value="1"/>
</dbReference>
<sequence>MLDLFSFDGKSFVIGGQPQDSIWVLDSSSHMLLTEPTSRKKKEKEEKMYCFAFIRYTTKGEAFKAITEMNNMNMRGYKIGVKEAYHRRGNKAMRRPENGFHEVRNASPRNASMELVKVVNEREKVLANELVMMIREEDRENKSRVLVSHDILDEWSFSSYKEKPFICATEKVIHEVLSDMCTDYQYFIAREKKEIEDRGDLLQLQHMEKLPHLGYLMMEEKE</sequence>
<evidence type="ECO:0000313" key="2">
    <source>
        <dbReference type="Proteomes" id="UP001341840"/>
    </source>
</evidence>
<organism evidence="1 2">
    <name type="scientific">Stylosanthes scabra</name>
    <dbReference type="NCBI Taxonomy" id="79078"/>
    <lineage>
        <taxon>Eukaryota</taxon>
        <taxon>Viridiplantae</taxon>
        <taxon>Streptophyta</taxon>
        <taxon>Embryophyta</taxon>
        <taxon>Tracheophyta</taxon>
        <taxon>Spermatophyta</taxon>
        <taxon>Magnoliopsida</taxon>
        <taxon>eudicotyledons</taxon>
        <taxon>Gunneridae</taxon>
        <taxon>Pentapetalae</taxon>
        <taxon>rosids</taxon>
        <taxon>fabids</taxon>
        <taxon>Fabales</taxon>
        <taxon>Fabaceae</taxon>
        <taxon>Papilionoideae</taxon>
        <taxon>50 kb inversion clade</taxon>
        <taxon>dalbergioids sensu lato</taxon>
        <taxon>Dalbergieae</taxon>
        <taxon>Pterocarpus clade</taxon>
        <taxon>Stylosanthes</taxon>
    </lineage>
</organism>
<dbReference type="EMBL" id="JASCZI010181463">
    <property type="protein sequence ID" value="MED6183754.1"/>
    <property type="molecule type" value="Genomic_DNA"/>
</dbReference>
<dbReference type="InterPro" id="IPR012677">
    <property type="entry name" value="Nucleotide-bd_a/b_plait_sf"/>
</dbReference>
<evidence type="ECO:0008006" key="3">
    <source>
        <dbReference type="Google" id="ProtNLM"/>
    </source>
</evidence>
<proteinExistence type="predicted"/>
<dbReference type="Proteomes" id="UP001341840">
    <property type="component" value="Unassembled WGS sequence"/>
</dbReference>
<comment type="caution">
    <text evidence="1">The sequence shown here is derived from an EMBL/GenBank/DDBJ whole genome shotgun (WGS) entry which is preliminary data.</text>
</comment>
<keyword evidence="2" id="KW-1185">Reference proteome</keyword>
<accession>A0ABU6WD28</accession>
<reference evidence="1 2" key="1">
    <citation type="journal article" date="2023" name="Plants (Basel)">
        <title>Bridging the Gap: Combining Genomics and Transcriptomics Approaches to Understand Stylosanthes scabra, an Orphan Legume from the Brazilian Caatinga.</title>
        <authorList>
            <person name="Ferreira-Neto J.R.C."/>
            <person name="da Silva M.D."/>
            <person name="Binneck E."/>
            <person name="de Melo N.F."/>
            <person name="da Silva R.H."/>
            <person name="de Melo A.L.T.M."/>
            <person name="Pandolfi V."/>
            <person name="Bustamante F.O."/>
            <person name="Brasileiro-Vidal A.C."/>
            <person name="Benko-Iseppon A.M."/>
        </authorList>
    </citation>
    <scope>NUCLEOTIDE SEQUENCE [LARGE SCALE GENOMIC DNA]</scope>
    <source>
        <tissue evidence="1">Leaves</tissue>
    </source>
</reference>
<dbReference type="SUPFAM" id="SSF54928">
    <property type="entry name" value="RNA-binding domain, RBD"/>
    <property type="match status" value="1"/>
</dbReference>
<dbReference type="InterPro" id="IPR035979">
    <property type="entry name" value="RBD_domain_sf"/>
</dbReference>
<gene>
    <name evidence="1" type="ORF">PIB30_040649</name>
</gene>
<protein>
    <recommendedName>
        <fullName evidence="3">RRM domain-containing protein</fullName>
    </recommendedName>
</protein>
<name>A0ABU6WD28_9FABA</name>
<evidence type="ECO:0000313" key="1">
    <source>
        <dbReference type="EMBL" id="MED6183754.1"/>
    </source>
</evidence>